<evidence type="ECO:0000313" key="4">
    <source>
        <dbReference type="Proteomes" id="UP000563426"/>
    </source>
</evidence>
<proteinExistence type="predicted"/>
<organism evidence="3 4">
    <name type="scientific">Corallococcus exercitus</name>
    <dbReference type="NCBI Taxonomy" id="2316736"/>
    <lineage>
        <taxon>Bacteria</taxon>
        <taxon>Pseudomonadati</taxon>
        <taxon>Myxococcota</taxon>
        <taxon>Myxococcia</taxon>
        <taxon>Myxococcales</taxon>
        <taxon>Cystobacterineae</taxon>
        <taxon>Myxococcaceae</taxon>
        <taxon>Corallococcus</taxon>
    </lineage>
</organism>
<feature type="compositionally biased region" description="Gly residues" evidence="1">
    <location>
        <begin position="438"/>
        <end position="454"/>
    </location>
</feature>
<keyword evidence="4" id="KW-1185">Reference proteome</keyword>
<dbReference type="Gene3D" id="2.60.120.260">
    <property type="entry name" value="Galactose-binding domain-like"/>
    <property type="match status" value="1"/>
</dbReference>
<dbReference type="EMBL" id="JABFJV010000165">
    <property type="protein sequence ID" value="NOK36485.1"/>
    <property type="molecule type" value="Genomic_DNA"/>
</dbReference>
<accession>A0A7Y4NT46</accession>
<dbReference type="RefSeq" id="WP_171436828.1">
    <property type="nucleotide sequence ID" value="NZ_JABFJV010000165.1"/>
</dbReference>
<feature type="chain" id="PRO_5031089425" evidence="2">
    <location>
        <begin position="26"/>
        <end position="636"/>
    </location>
</feature>
<evidence type="ECO:0000256" key="1">
    <source>
        <dbReference type="SAM" id="MobiDB-lite"/>
    </source>
</evidence>
<reference evidence="3 4" key="1">
    <citation type="submission" date="2020-05" db="EMBL/GenBank/DDBJ databases">
        <authorList>
            <person name="Whitworth D."/>
        </authorList>
    </citation>
    <scope>NUCLEOTIDE SEQUENCE [LARGE SCALE GENOMIC DNA]</scope>
    <source>
        <strain evidence="3 4">AB043B</strain>
    </source>
</reference>
<comment type="caution">
    <text evidence="3">The sequence shown here is derived from an EMBL/GenBank/DDBJ whole genome shotgun (WGS) entry which is preliminary data.</text>
</comment>
<evidence type="ECO:0000256" key="2">
    <source>
        <dbReference type="SAM" id="SignalP"/>
    </source>
</evidence>
<protein>
    <submittedName>
        <fullName evidence="3">Uncharacterized protein</fullName>
    </submittedName>
</protein>
<dbReference type="AlphaFoldDB" id="A0A7Y4NT46"/>
<evidence type="ECO:0000313" key="3">
    <source>
        <dbReference type="EMBL" id="NOK36485.1"/>
    </source>
</evidence>
<dbReference type="Proteomes" id="UP000563426">
    <property type="component" value="Unassembled WGS sequence"/>
</dbReference>
<feature type="signal peptide" evidence="2">
    <location>
        <begin position="1"/>
        <end position="25"/>
    </location>
</feature>
<gene>
    <name evidence="3" type="ORF">HMI49_25075</name>
</gene>
<name>A0A7Y4NT46_9BACT</name>
<feature type="region of interest" description="Disordered" evidence="1">
    <location>
        <begin position="409"/>
        <end position="495"/>
    </location>
</feature>
<sequence>MTNTIRRAFAALLTLTCLGALTAQAATGVQGPVPPAFQNRLMVGLFEEAGQTWMRDSDVPWDARYRYFTKGWADNWGYGAHDGSWAASFFTETKAQGYVPVVTYYQLFGEAGGGEGETLAKLKNASTMRGYFEDVKLLLQRAKTFGSPVIVHVEPDAVGILQSQSANNPNAYAAIAASGMPELAGLPNTVAGWSLAFLQLRKAVGANNVVLGLHISAWASGKDLLLNSLEVPLQPEVDTVVSFLKPLGLGTNVTGATYDVLVGDPLDRDADFYRLTQGVDHLWSMSDTASLTSRSYNRYAEWLRLWNQTTGKRWVLWQIPLGNSNHLNINNSGGARQGYKDNRTEYFFGASGDAHRRKFANAGVVALMFGAGAGGQSSYQNDQGTDGQPYLKQRAGMFLNAGGLFLPAAGTTLPPPGGGGSTDGGTVDAGTPPVDAGTDGGTRPDGGTDGGVDGGTRPDAGTDGGLDGGTRPDAGTDAGTGSSDAGTPGDTSKYGFESSVQGWSASGAALSSVSTTTSKAYAGTRSLAVPFNGTSGKGTVAVANAAVPPGKTVTFRFWLPTGSKITGVQPYTLEGESANWRWTGNWIAVGSLKAGAWNNITVKLPSGSTTPLYQLGVEFQTTGTWKGTAYLDAVIW</sequence>
<keyword evidence="2" id="KW-0732">Signal</keyword>